<dbReference type="GO" id="GO:0004230">
    <property type="term" value="F:glutamyl aminopeptidase activity"/>
    <property type="evidence" value="ECO:0007669"/>
    <property type="project" value="UniProtKB-EC"/>
</dbReference>
<dbReference type="GO" id="GO:0042277">
    <property type="term" value="F:peptide binding"/>
    <property type="evidence" value="ECO:0007669"/>
    <property type="project" value="TreeGrafter"/>
</dbReference>
<dbReference type="Pfam" id="PF11838">
    <property type="entry name" value="ERAP1_C"/>
    <property type="match status" value="1"/>
</dbReference>
<keyword evidence="21" id="KW-0449">Lipoprotein</keyword>
<keyword evidence="19" id="KW-1015">Disulfide bond</keyword>
<keyword evidence="8" id="KW-0336">GPI-anchor</keyword>
<evidence type="ECO:0000256" key="12">
    <source>
        <dbReference type="ARBA" id="ARBA00022801"/>
    </source>
</evidence>
<keyword evidence="18 25" id="KW-0472">Membrane</keyword>
<dbReference type="EnsemblMetazoa" id="XM_019910427.1">
    <property type="protein sequence ID" value="XP_019765986.1"/>
    <property type="gene ID" value="LOC109541550"/>
</dbReference>
<evidence type="ECO:0000256" key="20">
    <source>
        <dbReference type="ARBA" id="ARBA00023180"/>
    </source>
</evidence>
<evidence type="ECO:0000256" key="6">
    <source>
        <dbReference type="ARBA" id="ARBA00022438"/>
    </source>
</evidence>
<dbReference type="Pfam" id="PF01433">
    <property type="entry name" value="Peptidase_M1"/>
    <property type="match status" value="1"/>
</dbReference>
<keyword evidence="30" id="KW-1185">Reference proteome</keyword>
<evidence type="ECO:0000256" key="25">
    <source>
        <dbReference type="RuleBase" id="RU364040"/>
    </source>
</evidence>
<evidence type="ECO:0000259" key="28">
    <source>
        <dbReference type="Pfam" id="PF17900"/>
    </source>
</evidence>
<evidence type="ECO:0000256" key="8">
    <source>
        <dbReference type="ARBA" id="ARBA00022622"/>
    </source>
</evidence>
<feature type="binding site" evidence="23">
    <location>
        <position position="386"/>
    </location>
    <ligand>
        <name>Zn(2+)</name>
        <dbReference type="ChEBI" id="CHEBI:29105"/>
        <note>catalytic</note>
    </ligand>
</feature>
<evidence type="ECO:0000256" key="14">
    <source>
        <dbReference type="ARBA" id="ARBA00022837"/>
    </source>
</evidence>
<evidence type="ECO:0000259" key="26">
    <source>
        <dbReference type="Pfam" id="PF01433"/>
    </source>
</evidence>
<comment type="catalytic activity">
    <reaction evidence="1">
        <text>Release of N-terminal glutamate (and to a lesser extent aspartate) from a peptide.</text>
        <dbReference type="EC" id="3.4.11.7"/>
    </reaction>
</comment>
<dbReference type="PRINTS" id="PR00756">
    <property type="entry name" value="ALADIPTASE"/>
</dbReference>
<dbReference type="GO" id="GO:0005737">
    <property type="term" value="C:cytoplasm"/>
    <property type="evidence" value="ECO:0007669"/>
    <property type="project" value="TreeGrafter"/>
</dbReference>
<dbReference type="GO" id="GO:0070006">
    <property type="term" value="F:metalloaminopeptidase activity"/>
    <property type="evidence" value="ECO:0007669"/>
    <property type="project" value="TreeGrafter"/>
</dbReference>
<dbReference type="CDD" id="cd09601">
    <property type="entry name" value="M1_APN-Q_like"/>
    <property type="match status" value="1"/>
</dbReference>
<dbReference type="FunFam" id="1.25.50.20:FF:000001">
    <property type="entry name" value="Aminopeptidase"/>
    <property type="match status" value="1"/>
</dbReference>
<evidence type="ECO:0000256" key="23">
    <source>
        <dbReference type="PIRSR" id="PIRSR634016-3"/>
    </source>
</evidence>
<evidence type="ECO:0000256" key="17">
    <source>
        <dbReference type="ARBA" id="ARBA00023049"/>
    </source>
</evidence>
<dbReference type="PANTHER" id="PTHR11533:SF276">
    <property type="entry name" value="GLUTAMYL AMINOPEPTIDASE"/>
    <property type="match status" value="1"/>
</dbReference>
<protein>
    <recommendedName>
        <fullName evidence="25">Aminopeptidase</fullName>
        <ecNumber evidence="25">3.4.11.-</ecNumber>
    </recommendedName>
</protein>
<dbReference type="InterPro" id="IPR027268">
    <property type="entry name" value="Peptidase_M4/M1_CTD_sf"/>
</dbReference>
<keyword evidence="16 25" id="KW-1133">Transmembrane helix</keyword>
<dbReference type="GeneID" id="109541550"/>
<keyword evidence="17 25" id="KW-0482">Metalloprotease</keyword>
<sequence>MPCCGRNSDKNVVAVKKGRKCVTFLFSCCMFWFILCVILVTVLVFVGKHLLYNTMESDYQGLMTKPTSANVSKIGEINYFRLPNDARPYLYNLTILPFLDRDYFHGLVNISLRITNPKSELFLHSKMHTIFSVDFMFENRKSLQILSVTNNNKYEVLVITTKEKIFPGNYSLAIKYRGVLEKSLGGLYKSSYESGNQSRTIATSKFEPTYARQAFPCFDEPNMKAQYIVHLLKPKEENYIALSNYPVDKIDDYDSTNELVTFKQTVSMSTYLTCFIVSDFTYTNTTFNNSGNLTELRVYASPGNLQKTTYAGEVAKKVIEYYVEYFGIPYPLPKLDLVAIPDFVSGAMEHWGLVTFRETALLYTDTTHSSANKQRVATVVAHELAHSWFGNLVTMNWWNDLWLNEGFASYIEFKGTHAAQPDWQMQSQFQTSDLHSVLTLDATLSSHPIVVSVTTPDEITAIFDAISYNKGASILRMLENTVGEEQFRTGVTSYLNKYKFGNAETKNFLAEIQAAVSPSFDVSQLMDTFTIQMGYPVVNVTYDAAKHSYTLTQTRFLMDDNATYETNNTYGYKWTIPITYITDLGKSSELILFPYDKESISVSRPTDAAWLKFNYDQIGYYRVNYEEEQWRNLINVYTSLPIADRTHLLEETFSIAEAGQLSYTIPLDLSKKLSEETDYAPWTVASSKLQGISTYLSGSNQDEAFKKYIRSVVSNAYGNFTWNEGADDGHLKRLTRIVVLTLACTAEHPDCLSQVQEKFNEWINNTAQPLSQDLRGIVYKYGMVKAEESTWNKLLAVYQAETDATEKLKLINGLANVKNSLLLIRLLDLSKNETIVRSQDYFTVLGYISANPTGTDLVWDFVRQNWEYLVERFTLNDRYLGAMIRTITAKFATESKLLEMEEFFAKYPNAGAGATARKTALETVKHNKKWLSTYRSTVESWISNVNK</sequence>
<dbReference type="Gene3D" id="1.10.390.10">
    <property type="entry name" value="Neutral Protease Domain 2"/>
    <property type="match status" value="1"/>
</dbReference>
<dbReference type="GO" id="GO:0098552">
    <property type="term" value="C:side of membrane"/>
    <property type="evidence" value="ECO:0007669"/>
    <property type="project" value="UniProtKB-KW"/>
</dbReference>
<feature type="active site" description="Proton acceptor" evidence="22">
    <location>
        <position position="383"/>
    </location>
</feature>
<feature type="domain" description="Aminopeptidase N-like N-terminal" evidence="28">
    <location>
        <begin position="88"/>
        <end position="272"/>
    </location>
</feature>
<accession>A0AAR5PYS9</accession>
<evidence type="ECO:0000259" key="27">
    <source>
        <dbReference type="Pfam" id="PF11838"/>
    </source>
</evidence>
<dbReference type="SUPFAM" id="SSF63737">
    <property type="entry name" value="Leukotriene A4 hydrolase N-terminal domain"/>
    <property type="match status" value="1"/>
</dbReference>
<keyword evidence="11 23" id="KW-0479">Metal-binding</keyword>
<comment type="cofactor">
    <cofactor evidence="23 25">
        <name>Zn(2+)</name>
        <dbReference type="ChEBI" id="CHEBI:29105"/>
    </cofactor>
    <text evidence="23 25">Binds 1 zinc ion per subunit.</text>
</comment>
<dbReference type="AlphaFoldDB" id="A0AAR5PYS9"/>
<evidence type="ECO:0000313" key="30">
    <source>
        <dbReference type="Proteomes" id="UP000019118"/>
    </source>
</evidence>
<comment type="subunit">
    <text evidence="5">Homodimer; disulfide-linked.</text>
</comment>
<name>A0AAR5PYS9_DENPD</name>
<dbReference type="EC" id="3.4.11.-" evidence="25"/>
<evidence type="ECO:0000256" key="5">
    <source>
        <dbReference type="ARBA" id="ARBA00011748"/>
    </source>
</evidence>
<evidence type="ECO:0000256" key="22">
    <source>
        <dbReference type="PIRSR" id="PIRSR634016-1"/>
    </source>
</evidence>
<reference evidence="29" key="2">
    <citation type="submission" date="2024-08" db="UniProtKB">
        <authorList>
            <consortium name="EnsemblMetazoa"/>
        </authorList>
    </citation>
    <scope>IDENTIFICATION</scope>
</reference>
<dbReference type="KEGG" id="dpa:109541550"/>
<dbReference type="InterPro" id="IPR001930">
    <property type="entry name" value="Peptidase_M1"/>
</dbReference>
<dbReference type="InterPro" id="IPR024571">
    <property type="entry name" value="ERAP1-like_C_dom"/>
</dbReference>
<evidence type="ECO:0000313" key="29">
    <source>
        <dbReference type="EnsemblMetazoa" id="XP_019765986.1"/>
    </source>
</evidence>
<evidence type="ECO:0000256" key="13">
    <source>
        <dbReference type="ARBA" id="ARBA00022833"/>
    </source>
</evidence>
<dbReference type="GO" id="GO:0005886">
    <property type="term" value="C:plasma membrane"/>
    <property type="evidence" value="ECO:0007669"/>
    <property type="project" value="UniProtKB-SubCell"/>
</dbReference>
<evidence type="ECO:0000256" key="4">
    <source>
        <dbReference type="ARBA" id="ARBA00010136"/>
    </source>
</evidence>
<evidence type="ECO:0000256" key="21">
    <source>
        <dbReference type="ARBA" id="ARBA00023288"/>
    </source>
</evidence>
<dbReference type="GO" id="GO:0006508">
    <property type="term" value="P:proteolysis"/>
    <property type="evidence" value="ECO:0007669"/>
    <property type="project" value="UniProtKB-KW"/>
</dbReference>
<keyword evidence="12 25" id="KW-0378">Hydrolase</keyword>
<feature type="binding site" evidence="23">
    <location>
        <position position="382"/>
    </location>
    <ligand>
        <name>Zn(2+)</name>
        <dbReference type="ChEBI" id="CHEBI:29105"/>
        <note>catalytic</note>
    </ligand>
</feature>
<evidence type="ECO:0000256" key="9">
    <source>
        <dbReference type="ARBA" id="ARBA00022670"/>
    </source>
</evidence>
<evidence type="ECO:0000256" key="3">
    <source>
        <dbReference type="ARBA" id="ARBA00004609"/>
    </source>
</evidence>
<dbReference type="Proteomes" id="UP000019118">
    <property type="component" value="Unassembled WGS sequence"/>
</dbReference>
<dbReference type="FunFam" id="1.10.390.10:FF:000016">
    <property type="entry name" value="Glutamyl aminopeptidase"/>
    <property type="match status" value="1"/>
</dbReference>
<evidence type="ECO:0000256" key="11">
    <source>
        <dbReference type="ARBA" id="ARBA00022723"/>
    </source>
</evidence>
<dbReference type="FunFam" id="2.60.40.1730:FF:000012">
    <property type="entry name" value="Aminopeptidase N"/>
    <property type="match status" value="1"/>
</dbReference>
<dbReference type="Gene3D" id="2.60.40.1730">
    <property type="entry name" value="tricorn interacting facor f3 domain"/>
    <property type="match status" value="1"/>
</dbReference>
<dbReference type="GO" id="GO:0043171">
    <property type="term" value="P:peptide catabolic process"/>
    <property type="evidence" value="ECO:0007669"/>
    <property type="project" value="TreeGrafter"/>
</dbReference>
<evidence type="ECO:0000256" key="16">
    <source>
        <dbReference type="ARBA" id="ARBA00022989"/>
    </source>
</evidence>
<dbReference type="InterPro" id="IPR014782">
    <property type="entry name" value="Peptidase_M1_dom"/>
</dbReference>
<comment type="subcellular location">
    <subcellularLocation>
        <location evidence="3">Cell membrane</location>
        <topology evidence="3">Lipid-anchor</topology>
        <topology evidence="3">GPI-anchor</topology>
    </subcellularLocation>
    <subcellularLocation>
        <location evidence="2">Cell membrane</location>
        <topology evidence="2">Single-pass type II membrane protein</topology>
    </subcellularLocation>
</comment>
<organism evidence="29 30">
    <name type="scientific">Dendroctonus ponderosae</name>
    <name type="common">Mountain pine beetle</name>
    <dbReference type="NCBI Taxonomy" id="77166"/>
    <lineage>
        <taxon>Eukaryota</taxon>
        <taxon>Metazoa</taxon>
        <taxon>Ecdysozoa</taxon>
        <taxon>Arthropoda</taxon>
        <taxon>Hexapoda</taxon>
        <taxon>Insecta</taxon>
        <taxon>Pterygota</taxon>
        <taxon>Neoptera</taxon>
        <taxon>Endopterygota</taxon>
        <taxon>Coleoptera</taxon>
        <taxon>Polyphaga</taxon>
        <taxon>Cucujiformia</taxon>
        <taxon>Curculionidae</taxon>
        <taxon>Scolytinae</taxon>
        <taxon>Dendroctonus</taxon>
    </lineage>
</organism>
<feature type="site" description="Transition state stabilizer" evidence="24">
    <location>
        <position position="468"/>
    </location>
</feature>
<proteinExistence type="inferred from homology"/>
<evidence type="ECO:0000256" key="15">
    <source>
        <dbReference type="ARBA" id="ARBA00022968"/>
    </source>
</evidence>
<keyword evidence="15" id="KW-0735">Signal-anchor</keyword>
<dbReference type="FunFam" id="2.60.40.1910:FF:000003">
    <property type="entry name" value="Aminopeptidase"/>
    <property type="match status" value="1"/>
</dbReference>
<keyword evidence="14" id="KW-0106">Calcium</keyword>
<dbReference type="InterPro" id="IPR034016">
    <property type="entry name" value="M1_APN-typ"/>
</dbReference>
<evidence type="ECO:0000256" key="10">
    <source>
        <dbReference type="ARBA" id="ARBA00022692"/>
    </source>
</evidence>
<keyword evidence="7" id="KW-1003">Cell membrane</keyword>
<evidence type="ECO:0000256" key="2">
    <source>
        <dbReference type="ARBA" id="ARBA00004401"/>
    </source>
</evidence>
<dbReference type="GO" id="GO:0005615">
    <property type="term" value="C:extracellular space"/>
    <property type="evidence" value="ECO:0007669"/>
    <property type="project" value="TreeGrafter"/>
</dbReference>
<feature type="binding site" evidence="23">
    <location>
        <position position="405"/>
    </location>
    <ligand>
        <name>Zn(2+)</name>
        <dbReference type="ChEBI" id="CHEBI:29105"/>
        <note>catalytic</note>
    </ligand>
</feature>
<keyword evidence="10 25" id="KW-0812">Transmembrane</keyword>
<dbReference type="SUPFAM" id="SSF55486">
    <property type="entry name" value="Metalloproteases ('zincins'), catalytic domain"/>
    <property type="match status" value="1"/>
</dbReference>
<keyword evidence="6 25" id="KW-0031">Aminopeptidase</keyword>
<evidence type="ECO:0000256" key="7">
    <source>
        <dbReference type="ARBA" id="ARBA00022475"/>
    </source>
</evidence>
<feature type="domain" description="ERAP1-like C-terminal" evidence="27">
    <location>
        <begin position="610"/>
        <end position="925"/>
    </location>
</feature>
<keyword evidence="9 25" id="KW-0645">Protease</keyword>
<evidence type="ECO:0000256" key="19">
    <source>
        <dbReference type="ARBA" id="ARBA00023157"/>
    </source>
</evidence>
<dbReference type="InterPro" id="IPR045357">
    <property type="entry name" value="Aminopeptidase_N-like_N"/>
</dbReference>
<dbReference type="InterPro" id="IPR050344">
    <property type="entry name" value="Peptidase_M1_aminopeptidases"/>
</dbReference>
<dbReference type="InterPro" id="IPR042097">
    <property type="entry name" value="Aminopeptidase_N-like_N_sf"/>
</dbReference>
<dbReference type="Gene3D" id="1.25.50.20">
    <property type="match status" value="1"/>
</dbReference>
<dbReference type="GO" id="GO:0008270">
    <property type="term" value="F:zinc ion binding"/>
    <property type="evidence" value="ECO:0007669"/>
    <property type="project" value="UniProtKB-UniRule"/>
</dbReference>
<keyword evidence="20" id="KW-0325">Glycoprotein</keyword>
<comment type="similarity">
    <text evidence="4 25">Belongs to the peptidase M1 family.</text>
</comment>
<evidence type="ECO:0000256" key="24">
    <source>
        <dbReference type="PIRSR" id="PIRSR634016-4"/>
    </source>
</evidence>
<feature type="transmembrane region" description="Helical" evidence="25">
    <location>
        <begin position="21"/>
        <end position="46"/>
    </location>
</feature>
<dbReference type="Pfam" id="PF17900">
    <property type="entry name" value="Peptidase_M1_N"/>
    <property type="match status" value="1"/>
</dbReference>
<reference evidence="30" key="1">
    <citation type="journal article" date="2013" name="Genome Biol.">
        <title>Draft genome of the mountain pine beetle, Dendroctonus ponderosae Hopkins, a major forest pest.</title>
        <authorList>
            <person name="Keeling C.I."/>
            <person name="Yuen M.M."/>
            <person name="Liao N.Y."/>
            <person name="Docking T.R."/>
            <person name="Chan S.K."/>
            <person name="Taylor G.A."/>
            <person name="Palmquist D.L."/>
            <person name="Jackman S.D."/>
            <person name="Nguyen A."/>
            <person name="Li M."/>
            <person name="Henderson H."/>
            <person name="Janes J.K."/>
            <person name="Zhao Y."/>
            <person name="Pandoh P."/>
            <person name="Moore R."/>
            <person name="Sperling F.A."/>
            <person name="Huber D.P."/>
            <person name="Birol I."/>
            <person name="Jones S.J."/>
            <person name="Bohlmann J."/>
        </authorList>
    </citation>
    <scope>NUCLEOTIDE SEQUENCE</scope>
</reference>
<evidence type="ECO:0000256" key="1">
    <source>
        <dbReference type="ARBA" id="ARBA00001703"/>
    </source>
</evidence>
<dbReference type="PANTHER" id="PTHR11533">
    <property type="entry name" value="PROTEASE M1 ZINC METALLOPROTEASE"/>
    <property type="match status" value="1"/>
</dbReference>
<feature type="domain" description="Peptidase M1 membrane alanine aminopeptidase" evidence="26">
    <location>
        <begin position="310"/>
        <end position="529"/>
    </location>
</feature>
<keyword evidence="13 23" id="KW-0862">Zinc</keyword>
<evidence type="ECO:0000256" key="18">
    <source>
        <dbReference type="ARBA" id="ARBA00023136"/>
    </source>
</evidence>
<dbReference type="Gene3D" id="2.60.40.1910">
    <property type="match status" value="1"/>
</dbReference>